<dbReference type="GO" id="GO:0051707">
    <property type="term" value="P:response to other organism"/>
    <property type="evidence" value="ECO:0007669"/>
    <property type="project" value="UniProtKB-ARBA"/>
</dbReference>
<keyword evidence="13" id="KW-1185">Reference proteome</keyword>
<evidence type="ECO:0000256" key="7">
    <source>
        <dbReference type="ARBA" id="ARBA00023054"/>
    </source>
</evidence>
<reference evidence="12 13" key="1">
    <citation type="journal article" date="2019" name="Sci. Rep.">
        <title>A high-quality genome of Eragrostis curvula grass provides insights into Poaceae evolution and supports new strategies to enhance forage quality.</title>
        <authorList>
            <person name="Carballo J."/>
            <person name="Santos B.A.C.M."/>
            <person name="Zappacosta D."/>
            <person name="Garbus I."/>
            <person name="Selva J.P."/>
            <person name="Gallo C.A."/>
            <person name="Diaz A."/>
            <person name="Albertini E."/>
            <person name="Caccamo M."/>
            <person name="Echenique V."/>
        </authorList>
    </citation>
    <scope>NUCLEOTIDE SEQUENCE [LARGE SCALE GENOMIC DNA]</scope>
    <source>
        <strain evidence="13">cv. Victoria</strain>
        <tissue evidence="12">Leaf</tissue>
    </source>
</reference>
<keyword evidence="7" id="KW-0175">Coiled coil</keyword>
<feature type="non-terminal residue" evidence="12">
    <location>
        <position position="1"/>
    </location>
</feature>
<dbReference type="Gene3D" id="3.40.50.300">
    <property type="entry name" value="P-loop containing nucleotide triphosphate hydrolases"/>
    <property type="match status" value="1"/>
</dbReference>
<comment type="similarity">
    <text evidence="1">Belongs to the disease resistance NB-LRR family.</text>
</comment>
<dbReference type="InterPro" id="IPR027417">
    <property type="entry name" value="P-loop_NTPase"/>
</dbReference>
<sequence>LARPPQQQAKSRRPQSVLSCAGLAVKVPRSPLMAMGLDVLASYIQSMLTEMATEEVRMLLGVPNEMKKMGIKLGDLKKFLADADRRNITDELVQGWVKELKGAMYDATDILDLCQLKAMKRGPIRDMGCLNPLLFCMRNPLHAHDIGSRLRNLNEKLDDIIKRSMTFNFNLTSYEDHGRKMASSYRLSRHETTGELELVVIGEKIKEDTRNLVQMLTRKEETIHEDNKVMVFAIVGVGGIGKTTLAKNIFNNEIIQQEFQKKIWVSVNQDYSDTELLRRTIEAGGGNQTAGTTMVMLQLTLKETLDGCKTLLVMDDVWNYRAWVDVLKTPLTSALAQGSCVLVTTRNYRVARGMMAEEPYHNIEKLNPEDAWSLLKKQVVRNVNDESQVDMLKDIGMGIIEKCDGLPLAVKVMGGVLLQRNRRRSDWEAVLEDSVWSVSQMPEELNSAIYLSYQYLDPPLKPCFLYFSLLPKSECFYVHQIISMWISEGLVHGNLDDLEKIGQGYYDELILRNLIEPSTKFVDHMLCSMHDVVRSFAQYIVRDEALVVGQSSKIDITSKLNSQKFIRLSLDNKGSESDVLEWMSLQAQMSVRTLISIGNNIKVKPGDSLVTFSSLRTLHVQDVDLDQLAESLVKLKHLRYLYIGCTNISILPENIHMMKFLQYIFLWSCKSLVKLPSNIGKLQNLRLLDLSETSINSVPRGFGGLTSLRKLRGFPVHMDGDWCSLEELAPLSKLTQLSIDGLENVFASTIARKTNLGGKVDLRLLVLRCTSKHGHNGQLFKEEDNISREGRQKIEEVFDELCPPPSLENLIIVGYFGRLLPRWMTPTEVVPLRSLRILTLQDLPCFIELPDMLYQLPCLELLQIINAPAIKFVGPEFMQPDHHEHLSTLESLGSAFQLQVQDCSSLESIRNMPKLQKLVINKCPKLKVLEGVPALQRLVLEDYGMQLLPGYLQDVNPNQLLLRCGMSLLTCIAAGKSSPEWNKISHIWQVKAYAYDADTNIQRTWYVLYTRDPFSFKTNVSSSAINQARSERMWSAYEDTCPVEEEWPAGRRAYVDKRQPLCQRFRCNAYRHLVFWLSEVCLHCSEADGIADSSDQWTEAAVTSYAAPTADASDRGRTW</sequence>
<feature type="domain" description="Disease resistance N-terminal" evidence="9">
    <location>
        <begin position="45"/>
        <end position="122"/>
    </location>
</feature>
<dbReference type="PRINTS" id="PR00364">
    <property type="entry name" value="DISEASERSIST"/>
</dbReference>
<dbReference type="Proteomes" id="UP000324897">
    <property type="component" value="Chromosome 2"/>
</dbReference>
<dbReference type="SUPFAM" id="SSF52058">
    <property type="entry name" value="L domain-like"/>
    <property type="match status" value="1"/>
</dbReference>
<proteinExistence type="inferred from homology"/>
<dbReference type="InterPro" id="IPR041118">
    <property type="entry name" value="Rx_N"/>
</dbReference>
<keyword evidence="4" id="KW-0547">Nucleotide-binding</keyword>
<dbReference type="GO" id="GO:0005524">
    <property type="term" value="F:ATP binding"/>
    <property type="evidence" value="ECO:0007669"/>
    <property type="project" value="UniProtKB-KW"/>
</dbReference>
<gene>
    <name evidence="12" type="ORF">EJB05_29211</name>
</gene>
<dbReference type="Gramene" id="TVU26657">
    <property type="protein sequence ID" value="TVU26657"/>
    <property type="gene ID" value="EJB05_29211"/>
</dbReference>
<dbReference type="Gene3D" id="1.10.8.430">
    <property type="entry name" value="Helical domain of apoptotic protease-activating factors"/>
    <property type="match status" value="1"/>
</dbReference>
<keyword evidence="5" id="KW-0611">Plant defense</keyword>
<feature type="domain" description="NB-ARC" evidence="8">
    <location>
        <begin position="217"/>
        <end position="382"/>
    </location>
</feature>
<evidence type="ECO:0000259" key="8">
    <source>
        <dbReference type="Pfam" id="PF00931"/>
    </source>
</evidence>
<accession>A0A5J9UU83</accession>
<evidence type="ECO:0000256" key="1">
    <source>
        <dbReference type="ARBA" id="ARBA00008894"/>
    </source>
</evidence>
<feature type="domain" description="Disease resistance protein winged helix" evidence="10">
    <location>
        <begin position="471"/>
        <end position="537"/>
    </location>
</feature>
<keyword evidence="2" id="KW-0433">Leucine-rich repeat</keyword>
<evidence type="ECO:0000256" key="3">
    <source>
        <dbReference type="ARBA" id="ARBA00022737"/>
    </source>
</evidence>
<comment type="caution">
    <text evidence="12">The sequence shown here is derived from an EMBL/GenBank/DDBJ whole genome shotgun (WGS) entry which is preliminary data.</text>
</comment>
<dbReference type="InterPro" id="IPR038005">
    <property type="entry name" value="RX-like_CC"/>
</dbReference>
<keyword evidence="3" id="KW-0677">Repeat</keyword>
<name>A0A5J9UU83_9POAL</name>
<evidence type="ECO:0000256" key="2">
    <source>
        <dbReference type="ARBA" id="ARBA00022614"/>
    </source>
</evidence>
<dbReference type="Pfam" id="PF23559">
    <property type="entry name" value="WHD_DRP"/>
    <property type="match status" value="1"/>
</dbReference>
<evidence type="ECO:0000313" key="12">
    <source>
        <dbReference type="EMBL" id="TVU26657.1"/>
    </source>
</evidence>
<dbReference type="InterPro" id="IPR032675">
    <property type="entry name" value="LRR_dom_sf"/>
</dbReference>
<dbReference type="Pfam" id="PF23598">
    <property type="entry name" value="LRR_14"/>
    <property type="match status" value="1"/>
</dbReference>
<protein>
    <recommendedName>
        <fullName evidence="14">NB-ARC domain-containing protein</fullName>
    </recommendedName>
</protein>
<keyword evidence="6" id="KW-0067">ATP-binding</keyword>
<dbReference type="GO" id="GO:0043531">
    <property type="term" value="F:ADP binding"/>
    <property type="evidence" value="ECO:0007669"/>
    <property type="project" value="InterPro"/>
</dbReference>
<feature type="domain" description="Disease resistance R13L4/SHOC-2-like LRR" evidence="11">
    <location>
        <begin position="591"/>
        <end position="839"/>
    </location>
</feature>
<evidence type="ECO:0000256" key="5">
    <source>
        <dbReference type="ARBA" id="ARBA00022821"/>
    </source>
</evidence>
<evidence type="ECO:0008006" key="14">
    <source>
        <dbReference type="Google" id="ProtNLM"/>
    </source>
</evidence>
<dbReference type="GO" id="GO:0006952">
    <property type="term" value="P:defense response"/>
    <property type="evidence" value="ECO:0007669"/>
    <property type="project" value="UniProtKB-KW"/>
</dbReference>
<evidence type="ECO:0000256" key="6">
    <source>
        <dbReference type="ARBA" id="ARBA00022840"/>
    </source>
</evidence>
<evidence type="ECO:0000256" key="4">
    <source>
        <dbReference type="ARBA" id="ARBA00022741"/>
    </source>
</evidence>
<evidence type="ECO:0000259" key="9">
    <source>
        <dbReference type="Pfam" id="PF18052"/>
    </source>
</evidence>
<dbReference type="AlphaFoldDB" id="A0A5J9UU83"/>
<evidence type="ECO:0000313" key="13">
    <source>
        <dbReference type="Proteomes" id="UP000324897"/>
    </source>
</evidence>
<dbReference type="CDD" id="cd14798">
    <property type="entry name" value="RX-CC_like"/>
    <property type="match status" value="1"/>
</dbReference>
<dbReference type="PANTHER" id="PTHR36766:SF36">
    <property type="entry name" value="AAA+ ATPASE DOMAIN-CONTAINING PROTEIN"/>
    <property type="match status" value="1"/>
</dbReference>
<dbReference type="InterPro" id="IPR058922">
    <property type="entry name" value="WHD_DRP"/>
</dbReference>
<evidence type="ECO:0000259" key="10">
    <source>
        <dbReference type="Pfam" id="PF23559"/>
    </source>
</evidence>
<dbReference type="Pfam" id="PF18052">
    <property type="entry name" value="Rx_N"/>
    <property type="match status" value="1"/>
</dbReference>
<organism evidence="12 13">
    <name type="scientific">Eragrostis curvula</name>
    <name type="common">weeping love grass</name>
    <dbReference type="NCBI Taxonomy" id="38414"/>
    <lineage>
        <taxon>Eukaryota</taxon>
        <taxon>Viridiplantae</taxon>
        <taxon>Streptophyta</taxon>
        <taxon>Embryophyta</taxon>
        <taxon>Tracheophyta</taxon>
        <taxon>Spermatophyta</taxon>
        <taxon>Magnoliopsida</taxon>
        <taxon>Liliopsida</taxon>
        <taxon>Poales</taxon>
        <taxon>Poaceae</taxon>
        <taxon>PACMAD clade</taxon>
        <taxon>Chloridoideae</taxon>
        <taxon>Eragrostideae</taxon>
        <taxon>Eragrostidinae</taxon>
        <taxon>Eragrostis</taxon>
    </lineage>
</organism>
<dbReference type="InterPro" id="IPR055414">
    <property type="entry name" value="LRR_R13L4/SHOC2-like"/>
</dbReference>
<dbReference type="PANTHER" id="PTHR36766">
    <property type="entry name" value="PLANT BROAD-SPECTRUM MILDEW RESISTANCE PROTEIN RPW8"/>
    <property type="match status" value="1"/>
</dbReference>
<dbReference type="SUPFAM" id="SSF52540">
    <property type="entry name" value="P-loop containing nucleoside triphosphate hydrolases"/>
    <property type="match status" value="1"/>
</dbReference>
<dbReference type="InterPro" id="IPR002182">
    <property type="entry name" value="NB-ARC"/>
</dbReference>
<dbReference type="InterPro" id="IPR042197">
    <property type="entry name" value="Apaf_helical"/>
</dbReference>
<evidence type="ECO:0000259" key="11">
    <source>
        <dbReference type="Pfam" id="PF23598"/>
    </source>
</evidence>
<dbReference type="EMBL" id="RWGY01000013">
    <property type="protein sequence ID" value="TVU26657.1"/>
    <property type="molecule type" value="Genomic_DNA"/>
</dbReference>
<dbReference type="Gene3D" id="1.20.5.4130">
    <property type="match status" value="1"/>
</dbReference>
<dbReference type="OrthoDB" id="762143at2759"/>
<dbReference type="Gene3D" id="3.80.10.10">
    <property type="entry name" value="Ribonuclease Inhibitor"/>
    <property type="match status" value="2"/>
</dbReference>
<dbReference type="Pfam" id="PF00931">
    <property type="entry name" value="NB-ARC"/>
    <property type="match status" value="1"/>
</dbReference>